<dbReference type="AlphaFoldDB" id="A0A7G5H544"/>
<dbReference type="EMBL" id="CP059732">
    <property type="protein sequence ID" value="QMW06236.1"/>
    <property type="molecule type" value="Genomic_DNA"/>
</dbReference>
<protein>
    <submittedName>
        <fullName evidence="2">Uncharacterized protein</fullName>
    </submittedName>
</protein>
<keyword evidence="1" id="KW-0175">Coiled coil</keyword>
<dbReference type="KEGG" id="sfol:H3H32_15800"/>
<evidence type="ECO:0000313" key="2">
    <source>
        <dbReference type="EMBL" id="QMW06236.1"/>
    </source>
</evidence>
<keyword evidence="3" id="KW-1185">Reference proteome</keyword>
<reference evidence="2 3" key="1">
    <citation type="submission" date="2020-07" db="EMBL/GenBank/DDBJ databases">
        <title>Spirosoma foliorum sp. nov., isolated from the leaves on the Nejang mountain Korea, Republic of.</title>
        <authorList>
            <person name="Ho H."/>
            <person name="Lee Y.-J."/>
            <person name="Nurcahyanto D.-A."/>
            <person name="Kim S.-G."/>
        </authorList>
    </citation>
    <scope>NUCLEOTIDE SEQUENCE [LARGE SCALE GENOMIC DNA]</scope>
    <source>
        <strain evidence="2 3">PL0136</strain>
    </source>
</reference>
<name>A0A7G5H544_9BACT</name>
<dbReference type="RefSeq" id="WP_182463607.1">
    <property type="nucleotide sequence ID" value="NZ_CP059732.1"/>
</dbReference>
<feature type="coiled-coil region" evidence="1">
    <location>
        <begin position="19"/>
        <end position="67"/>
    </location>
</feature>
<evidence type="ECO:0000313" key="3">
    <source>
        <dbReference type="Proteomes" id="UP000515369"/>
    </source>
</evidence>
<evidence type="ECO:0000256" key="1">
    <source>
        <dbReference type="SAM" id="Coils"/>
    </source>
</evidence>
<organism evidence="2 3">
    <name type="scientific">Spirosoma foliorum</name>
    <dbReference type="NCBI Taxonomy" id="2710596"/>
    <lineage>
        <taxon>Bacteria</taxon>
        <taxon>Pseudomonadati</taxon>
        <taxon>Bacteroidota</taxon>
        <taxon>Cytophagia</taxon>
        <taxon>Cytophagales</taxon>
        <taxon>Cytophagaceae</taxon>
        <taxon>Spirosoma</taxon>
    </lineage>
</organism>
<proteinExistence type="predicted"/>
<gene>
    <name evidence="2" type="ORF">H3H32_15800</name>
</gene>
<dbReference type="Proteomes" id="UP000515369">
    <property type="component" value="Chromosome"/>
</dbReference>
<accession>A0A7G5H544</accession>
<sequence length="67" mass="8116">MKHLFQSQSERLNYLELVYKRLIQRTEDAIVMLNQLEQRQQENREKLAAVRRQCDELQTKIDAQKQA</sequence>